<proteinExistence type="predicted"/>
<dbReference type="Proteomes" id="UP000026960">
    <property type="component" value="Chromosome 12"/>
</dbReference>
<keyword evidence="2" id="KW-1185">Reference proteome</keyword>
<reference evidence="1" key="1">
    <citation type="journal article" date="2009" name="Rice">
        <title>De Novo Next Generation Sequencing of Plant Genomes.</title>
        <authorList>
            <person name="Rounsley S."/>
            <person name="Marri P.R."/>
            <person name="Yu Y."/>
            <person name="He R."/>
            <person name="Sisneros N."/>
            <person name="Goicoechea J.L."/>
            <person name="Lee S.J."/>
            <person name="Angelova A."/>
            <person name="Kudrna D."/>
            <person name="Luo M."/>
            <person name="Affourtit J."/>
            <person name="Desany B."/>
            <person name="Knight J."/>
            <person name="Niazi F."/>
            <person name="Egholm M."/>
            <person name="Wing R.A."/>
        </authorList>
    </citation>
    <scope>NUCLEOTIDE SEQUENCE [LARGE SCALE GENOMIC DNA]</scope>
    <source>
        <strain evidence="1">cv. IRGC 105608</strain>
    </source>
</reference>
<dbReference type="Gramene" id="OBART12G11920.1">
    <property type="protein sequence ID" value="OBART12G11920.1"/>
    <property type="gene ID" value="OBART12G11920"/>
</dbReference>
<dbReference type="HOGENOM" id="CLU_2871165_0_0_1"/>
<reference evidence="1" key="2">
    <citation type="submission" date="2015-03" db="UniProtKB">
        <authorList>
            <consortium name="EnsemblPlants"/>
        </authorList>
    </citation>
    <scope>IDENTIFICATION</scope>
</reference>
<evidence type="ECO:0000313" key="2">
    <source>
        <dbReference type="Proteomes" id="UP000026960"/>
    </source>
</evidence>
<accession>A0A0D3HUF4</accession>
<name>A0A0D3HUF4_9ORYZ</name>
<sequence length="64" mass="7272">MKLASDNTKPSMCNVSQIARPCMSSRGDPTEAVSRQYNMEDEIVLESRSLSCCFNRQDQPMREV</sequence>
<dbReference type="PaxDb" id="65489-OBART12G11920.1"/>
<evidence type="ECO:0000313" key="1">
    <source>
        <dbReference type="EnsemblPlants" id="OBART12G11920.1"/>
    </source>
</evidence>
<dbReference type="AlphaFoldDB" id="A0A0D3HUF4"/>
<dbReference type="EnsemblPlants" id="OBART12G11920.1">
    <property type="protein sequence ID" value="OBART12G11920.1"/>
    <property type="gene ID" value="OBART12G11920"/>
</dbReference>
<organism evidence="1">
    <name type="scientific">Oryza barthii</name>
    <dbReference type="NCBI Taxonomy" id="65489"/>
    <lineage>
        <taxon>Eukaryota</taxon>
        <taxon>Viridiplantae</taxon>
        <taxon>Streptophyta</taxon>
        <taxon>Embryophyta</taxon>
        <taxon>Tracheophyta</taxon>
        <taxon>Spermatophyta</taxon>
        <taxon>Magnoliopsida</taxon>
        <taxon>Liliopsida</taxon>
        <taxon>Poales</taxon>
        <taxon>Poaceae</taxon>
        <taxon>BOP clade</taxon>
        <taxon>Oryzoideae</taxon>
        <taxon>Oryzeae</taxon>
        <taxon>Oryzinae</taxon>
        <taxon>Oryza</taxon>
    </lineage>
</organism>
<protein>
    <submittedName>
        <fullName evidence="1">Uncharacterized protein</fullName>
    </submittedName>
</protein>